<feature type="compositionally biased region" description="Pro residues" evidence="6">
    <location>
        <begin position="62"/>
        <end position="81"/>
    </location>
</feature>
<evidence type="ECO:0000313" key="8">
    <source>
        <dbReference type="EMBL" id="KAK0750452.1"/>
    </source>
</evidence>
<dbReference type="InterPro" id="IPR036866">
    <property type="entry name" value="RibonucZ/Hydroxyglut_hydro"/>
</dbReference>
<feature type="compositionally biased region" description="Polar residues" evidence="6">
    <location>
        <begin position="20"/>
        <end position="61"/>
    </location>
</feature>
<proteinExistence type="inferred from homology"/>
<evidence type="ECO:0000256" key="4">
    <source>
        <dbReference type="ARBA" id="ARBA00022801"/>
    </source>
</evidence>
<feature type="domain" description="Metallo-beta-lactamase" evidence="7">
    <location>
        <begin position="105"/>
        <end position="259"/>
    </location>
</feature>
<gene>
    <name evidence="8" type="ORF">B0T18DRAFT_408919</name>
</gene>
<comment type="caution">
    <text evidence="8">The sequence shown here is derived from an EMBL/GenBank/DDBJ whole genome shotgun (WGS) entry which is preliminary data.</text>
</comment>
<protein>
    <submittedName>
        <fullName evidence="8">Beta-lactamase-like protein</fullName>
    </submittedName>
</protein>
<dbReference type="Pfam" id="PF17778">
    <property type="entry name" value="WHD_BLACT"/>
    <property type="match status" value="1"/>
</dbReference>
<dbReference type="FunFam" id="1.10.10.10:FF:000328">
    <property type="entry name" value="Lactamase beta 2"/>
    <property type="match status" value="1"/>
</dbReference>
<evidence type="ECO:0000256" key="3">
    <source>
        <dbReference type="ARBA" id="ARBA00022723"/>
    </source>
</evidence>
<keyword evidence="5" id="KW-0862">Zinc</keyword>
<dbReference type="SMART" id="SM00849">
    <property type="entry name" value="Lactamase_B"/>
    <property type="match status" value="1"/>
</dbReference>
<evidence type="ECO:0000259" key="7">
    <source>
        <dbReference type="SMART" id="SM00849"/>
    </source>
</evidence>
<sequence length="353" mass="38302">MSDSCCLAPSPYPAAHHTLPQPSEGNSRPSLPTSAWTGTTTSRRTCPSKQSPSSLHLNTPSLPHPPPLHNTPKMAPLPPLPEVHRLSPTCIRLLAGNPSKFTLQGTNTYLVGTGPSRLLVDTGQGLPSWLAALRRTLAAENATVTSALLTHWHPDHVGGVADLLSACPDAQIYKHTPGPGQRPIVDGQRFTVEGATLTAVYTPGHTADHVVFVLGEEGAMFTGDNVLGHGTAVFEDLGVYLRSLERMAGLFEGVAYPGHGEVVEDGPGRVREYIRHRKMREEQVVKTMQGRNERGDGYWWTAMELVKVIYRDVPESLHGAAAAGVVQILRKLEKEGRVVVEGERWRLTDRSAL</sequence>
<dbReference type="Proteomes" id="UP001172155">
    <property type="component" value="Unassembled WGS sequence"/>
</dbReference>
<dbReference type="EMBL" id="JAUKUD010000003">
    <property type="protein sequence ID" value="KAK0750452.1"/>
    <property type="molecule type" value="Genomic_DNA"/>
</dbReference>
<dbReference type="InterPro" id="IPR041516">
    <property type="entry name" value="LACTB2_WH"/>
</dbReference>
<dbReference type="GO" id="GO:0016787">
    <property type="term" value="F:hydrolase activity"/>
    <property type="evidence" value="ECO:0007669"/>
    <property type="project" value="UniProtKB-KW"/>
</dbReference>
<organism evidence="8 9">
    <name type="scientific">Schizothecium vesticola</name>
    <dbReference type="NCBI Taxonomy" id="314040"/>
    <lineage>
        <taxon>Eukaryota</taxon>
        <taxon>Fungi</taxon>
        <taxon>Dikarya</taxon>
        <taxon>Ascomycota</taxon>
        <taxon>Pezizomycotina</taxon>
        <taxon>Sordariomycetes</taxon>
        <taxon>Sordariomycetidae</taxon>
        <taxon>Sordariales</taxon>
        <taxon>Schizotheciaceae</taxon>
        <taxon>Schizothecium</taxon>
    </lineage>
</organism>
<evidence type="ECO:0000256" key="6">
    <source>
        <dbReference type="SAM" id="MobiDB-lite"/>
    </source>
</evidence>
<dbReference type="GO" id="GO:0044550">
    <property type="term" value="P:secondary metabolite biosynthetic process"/>
    <property type="evidence" value="ECO:0007669"/>
    <property type="project" value="UniProtKB-ARBA"/>
</dbReference>
<dbReference type="SUPFAM" id="SSF56281">
    <property type="entry name" value="Metallo-hydrolase/oxidoreductase"/>
    <property type="match status" value="1"/>
</dbReference>
<dbReference type="FunFam" id="3.60.15.10:FF:000041">
    <property type="entry name" value="Metallo-beta-lactamase domain protein"/>
    <property type="match status" value="1"/>
</dbReference>
<evidence type="ECO:0000256" key="1">
    <source>
        <dbReference type="ARBA" id="ARBA00001947"/>
    </source>
</evidence>
<name>A0AA40K9J1_9PEZI</name>
<dbReference type="InterPro" id="IPR036388">
    <property type="entry name" value="WH-like_DNA-bd_sf"/>
</dbReference>
<dbReference type="InterPro" id="IPR050662">
    <property type="entry name" value="Sec-metab_biosynth-thioest"/>
</dbReference>
<accession>A0AA40K9J1</accession>
<evidence type="ECO:0000313" key="9">
    <source>
        <dbReference type="Proteomes" id="UP001172155"/>
    </source>
</evidence>
<dbReference type="InterPro" id="IPR047921">
    <property type="entry name" value="LACTB2-like_MBL-fold"/>
</dbReference>
<dbReference type="Gene3D" id="3.60.15.10">
    <property type="entry name" value="Ribonuclease Z/Hydroxyacylglutathione hydrolase-like"/>
    <property type="match status" value="1"/>
</dbReference>
<evidence type="ECO:0000256" key="2">
    <source>
        <dbReference type="ARBA" id="ARBA00006759"/>
    </source>
</evidence>
<keyword evidence="9" id="KW-1185">Reference proteome</keyword>
<dbReference type="CDD" id="cd07722">
    <property type="entry name" value="LACTB2-like_MBL-fold"/>
    <property type="match status" value="1"/>
</dbReference>
<dbReference type="PANTHER" id="PTHR23131">
    <property type="entry name" value="ENDORIBONUCLEASE LACTB2"/>
    <property type="match status" value="1"/>
</dbReference>
<keyword evidence="4" id="KW-0378">Hydrolase</keyword>
<reference evidence="8" key="1">
    <citation type="submission" date="2023-06" db="EMBL/GenBank/DDBJ databases">
        <title>Genome-scale phylogeny and comparative genomics of the fungal order Sordariales.</title>
        <authorList>
            <consortium name="Lawrence Berkeley National Laboratory"/>
            <person name="Hensen N."/>
            <person name="Bonometti L."/>
            <person name="Westerberg I."/>
            <person name="Brannstrom I.O."/>
            <person name="Guillou S."/>
            <person name="Cros-Aarteil S."/>
            <person name="Calhoun S."/>
            <person name="Haridas S."/>
            <person name="Kuo A."/>
            <person name="Mondo S."/>
            <person name="Pangilinan J."/>
            <person name="Riley R."/>
            <person name="LaButti K."/>
            <person name="Andreopoulos B."/>
            <person name="Lipzen A."/>
            <person name="Chen C."/>
            <person name="Yanf M."/>
            <person name="Daum C."/>
            <person name="Ng V."/>
            <person name="Clum A."/>
            <person name="Steindorff A."/>
            <person name="Ohm R."/>
            <person name="Martin F."/>
            <person name="Silar P."/>
            <person name="Natvig D."/>
            <person name="Lalanne C."/>
            <person name="Gautier V."/>
            <person name="Ament-velasquez S.L."/>
            <person name="Kruys A."/>
            <person name="Hutchinson M.I."/>
            <person name="Powell A.J."/>
            <person name="Barry K."/>
            <person name="Miller A.N."/>
            <person name="Grigoriev I.V."/>
            <person name="Debuchy R."/>
            <person name="Gladieux P."/>
            <person name="Thoren M.H."/>
            <person name="Johannesson H."/>
        </authorList>
    </citation>
    <scope>NUCLEOTIDE SEQUENCE</scope>
    <source>
        <strain evidence="8">SMH3187-1</strain>
    </source>
</reference>
<feature type="region of interest" description="Disordered" evidence="6">
    <location>
        <begin position="1"/>
        <end position="81"/>
    </location>
</feature>
<dbReference type="InterPro" id="IPR001279">
    <property type="entry name" value="Metallo-B-lactamas"/>
</dbReference>
<dbReference type="Pfam" id="PF00753">
    <property type="entry name" value="Lactamase_B"/>
    <property type="match status" value="2"/>
</dbReference>
<comment type="cofactor">
    <cofactor evidence="1">
        <name>Zn(2+)</name>
        <dbReference type="ChEBI" id="CHEBI:29105"/>
    </cofactor>
</comment>
<dbReference type="AlphaFoldDB" id="A0AA40K9J1"/>
<keyword evidence="3" id="KW-0479">Metal-binding</keyword>
<dbReference type="GO" id="GO:0046872">
    <property type="term" value="F:metal ion binding"/>
    <property type="evidence" value="ECO:0007669"/>
    <property type="project" value="UniProtKB-KW"/>
</dbReference>
<dbReference type="Gene3D" id="1.10.10.10">
    <property type="entry name" value="Winged helix-like DNA-binding domain superfamily/Winged helix DNA-binding domain"/>
    <property type="match status" value="1"/>
</dbReference>
<dbReference type="PANTHER" id="PTHR23131:SF0">
    <property type="entry name" value="ENDORIBONUCLEASE LACTB2"/>
    <property type="match status" value="1"/>
</dbReference>
<comment type="similarity">
    <text evidence="2">Belongs to the metallo-beta-lactamase superfamily. Glyoxalase II family.</text>
</comment>
<evidence type="ECO:0000256" key="5">
    <source>
        <dbReference type="ARBA" id="ARBA00022833"/>
    </source>
</evidence>